<dbReference type="PANTHER" id="PTHR34353">
    <property type="entry name" value="CRISPR-ASSOCIATED ENDONUCLEASE CAS1 1"/>
    <property type="match status" value="1"/>
</dbReference>
<dbReference type="AlphaFoldDB" id="A0A8F9XH03"/>
<dbReference type="InterPro" id="IPR050646">
    <property type="entry name" value="Cas1"/>
</dbReference>
<dbReference type="Gene3D" id="3.100.10.20">
    <property type="entry name" value="CRISPR-associated endonuclease Cas1, N-terminal domain"/>
    <property type="match status" value="1"/>
</dbReference>
<dbReference type="InterPro" id="IPR022765">
    <property type="entry name" value="Dna2/Cas4_DUF83"/>
</dbReference>
<evidence type="ECO:0000313" key="13">
    <source>
        <dbReference type="EMBL" id="QYM78790.1"/>
    </source>
</evidence>
<keyword evidence="4 10" id="KW-0378">Hydrolase</keyword>
<dbReference type="InterPro" id="IPR002729">
    <property type="entry name" value="CRISPR-assoc_Cas1"/>
</dbReference>
<dbReference type="CDD" id="cd09634">
    <property type="entry name" value="Cas1_I-II-III"/>
    <property type="match status" value="1"/>
</dbReference>
<feature type="compositionally biased region" description="Basic and acidic residues" evidence="11">
    <location>
        <begin position="43"/>
        <end position="54"/>
    </location>
</feature>
<evidence type="ECO:0000256" key="6">
    <source>
        <dbReference type="ARBA" id="ARBA00023118"/>
    </source>
</evidence>
<keyword evidence="3 10" id="KW-0255">Endonuclease</keyword>
<organism evidence="13 14">
    <name type="scientific">Horticoccus luteus</name>
    <dbReference type="NCBI Taxonomy" id="2862869"/>
    <lineage>
        <taxon>Bacteria</taxon>
        <taxon>Pseudomonadati</taxon>
        <taxon>Verrucomicrobiota</taxon>
        <taxon>Opitutia</taxon>
        <taxon>Opitutales</taxon>
        <taxon>Opitutaceae</taxon>
        <taxon>Horticoccus</taxon>
    </lineage>
</organism>
<dbReference type="Gene3D" id="1.20.120.920">
    <property type="entry name" value="CRISPR-associated endonuclease Cas1, C-terminal domain"/>
    <property type="match status" value="1"/>
</dbReference>
<comment type="function">
    <text evidence="10">CRISPR (clustered regularly interspaced short palindromic repeat), is an adaptive immune system that provides protection against mobile genetic elements (viruses, transposable elements and conjugative plasmids). CRISPR clusters contain spacers, sequences complementary to antecedent mobile elements, and target invading nucleic acids. CRISPR clusters are transcribed and processed into CRISPR RNA (crRNA). Acts as a dsDNA endonuclease. Involved in the integration of spacer DNA into the CRISPR cassette.</text>
</comment>
<dbReference type="EMBL" id="CP080507">
    <property type="protein sequence ID" value="QYM78790.1"/>
    <property type="molecule type" value="Genomic_DNA"/>
</dbReference>
<comment type="similarity">
    <text evidence="10">Belongs to the CRISPR-associated endonuclease Cas1 family.</text>
</comment>
<feature type="binding site" evidence="10">
    <location>
        <position position="596"/>
    </location>
    <ligand>
        <name>Mn(2+)</name>
        <dbReference type="ChEBI" id="CHEBI:29035"/>
    </ligand>
</feature>
<dbReference type="Pfam" id="PF01867">
    <property type="entry name" value="Cas_Cas1"/>
    <property type="match status" value="1"/>
</dbReference>
<dbReference type="EC" id="3.1.-.-" evidence="10"/>
<feature type="compositionally biased region" description="Low complexity" evidence="11">
    <location>
        <begin position="95"/>
        <end position="112"/>
    </location>
</feature>
<evidence type="ECO:0000256" key="2">
    <source>
        <dbReference type="ARBA" id="ARBA00022723"/>
    </source>
</evidence>
<dbReference type="GO" id="GO:0046872">
    <property type="term" value="F:metal ion binding"/>
    <property type="evidence" value="ECO:0007669"/>
    <property type="project" value="UniProtKB-UniRule"/>
</dbReference>
<sequence>MSQHSDPAADLLPARMLNEFVYCPRLFYYEHVEGVFLHSADTRRGAEEHKRVDAGKGGLPKAKKTAAAAEPTSISSAADRAGETDAPGAPDAVTSGNAEGAPSESAAADSAAPTPPLDAEIIHARSVMLGSERLGVVAKLDLVEVTLGATATCATDASAPSEAGPRSPRSAASVCPVEYKAGAPREGDDGRDLWDTDRMQLGLQILLLRENGYACEEGVVFYRQTRQRVRFVLTLEDEAWIRRSIAAARACATGAIPAPLDHSPKCVRCSLAPVCLPDETHFLQHADDELPPPEAQLGLPGLTHDLLPGDDAQAALLADGFATDDPAWLALPEPRLPRSAGDGEVRRLMAPDTDTKVLYVNTPGVMITKKGETVVVKEKGDTLSEVRMKDLHHLAIFGPAQISTALIQTLCEHEVPVSYFSLGGWFYGLTRGHGLTNVFTRIRQFARAAEPEQALPLARLFVYGKIRNQRTLLMRNHVEAPAPALRALKHAASAALVAPAQATLLGIEGAAALVYFRHFSGMIKAAEDPDEIPGLEEPTAIAPAQKEFNFDFKTRNRRPPRDPVNALLSLAYSLLARDCTVAALAVGFDPYIGLYHQPRFGRPSLALDVMEEFRPLVADSAVLTAINNRMLTPADFVQAGEAVNLTMAGRKRFFLAYEKRMSDTITHPLFDYKVSYRRAIELQFRLLARTLTGEIDRYLPFLTR</sequence>
<dbReference type="GO" id="GO:0051607">
    <property type="term" value="P:defense response to virus"/>
    <property type="evidence" value="ECO:0007669"/>
    <property type="project" value="UniProtKB-UniRule"/>
</dbReference>
<feature type="region of interest" description="Disordered" evidence="11">
    <location>
        <begin position="155"/>
        <end position="193"/>
    </location>
</feature>
<dbReference type="KEGG" id="ole:K0B96_16025"/>
<dbReference type="GO" id="GO:0043571">
    <property type="term" value="P:maintenance of CRISPR repeat elements"/>
    <property type="evidence" value="ECO:0007669"/>
    <property type="project" value="UniProtKB-UniRule"/>
</dbReference>
<protein>
    <recommendedName>
        <fullName evidence="10">CRISPR-associated endonuclease Cas1</fullName>
        <ecNumber evidence="10">3.1.-.-</ecNumber>
    </recommendedName>
</protein>
<feature type="binding site" evidence="10">
    <location>
        <position position="508"/>
    </location>
    <ligand>
        <name>Mn(2+)</name>
        <dbReference type="ChEBI" id="CHEBI:29035"/>
    </ligand>
</feature>
<dbReference type="Gene3D" id="3.90.320.10">
    <property type="match status" value="2"/>
</dbReference>
<evidence type="ECO:0000256" key="1">
    <source>
        <dbReference type="ARBA" id="ARBA00022722"/>
    </source>
</evidence>
<keyword evidence="2 10" id="KW-0479">Metal-binding</keyword>
<evidence type="ECO:0000256" key="11">
    <source>
        <dbReference type="SAM" id="MobiDB-lite"/>
    </source>
</evidence>
<evidence type="ECO:0000256" key="9">
    <source>
        <dbReference type="ARBA" id="ARBA00038592"/>
    </source>
</evidence>
<feature type="compositionally biased region" description="Basic and acidic residues" evidence="11">
    <location>
        <begin position="183"/>
        <end position="193"/>
    </location>
</feature>
<evidence type="ECO:0000259" key="12">
    <source>
        <dbReference type="Pfam" id="PF01930"/>
    </source>
</evidence>
<dbReference type="HAMAP" id="MF_01470">
    <property type="entry name" value="Cas1"/>
    <property type="match status" value="1"/>
</dbReference>
<keyword evidence="7 10" id="KW-0238">DNA-binding</keyword>
<accession>A0A8F9XH03</accession>
<dbReference type="RefSeq" id="WP_220161894.1">
    <property type="nucleotide sequence ID" value="NZ_CP080507.1"/>
</dbReference>
<reference evidence="13" key="1">
    <citation type="submission" date="2021-08" db="EMBL/GenBank/DDBJ databases">
        <title>Genome of a novel bacterium of the phylum Verrucomicrobia, Oleiharenicola sp. KSB-15.</title>
        <authorList>
            <person name="Chung J.-H."/>
            <person name="Ahn J.-H."/>
            <person name="Yoon Y."/>
            <person name="Kim D.-Y."/>
            <person name="An S.-H."/>
            <person name="Park I."/>
            <person name="Yeon J."/>
        </authorList>
    </citation>
    <scope>NUCLEOTIDE SEQUENCE</scope>
    <source>
        <strain evidence="13">KSB-15</strain>
    </source>
</reference>
<proteinExistence type="inferred from homology"/>
<evidence type="ECO:0000256" key="3">
    <source>
        <dbReference type="ARBA" id="ARBA00022759"/>
    </source>
</evidence>
<evidence type="ECO:0000313" key="14">
    <source>
        <dbReference type="Proteomes" id="UP000825051"/>
    </source>
</evidence>
<dbReference type="Proteomes" id="UP000825051">
    <property type="component" value="Chromosome"/>
</dbReference>
<evidence type="ECO:0000256" key="4">
    <source>
        <dbReference type="ARBA" id="ARBA00022801"/>
    </source>
</evidence>
<dbReference type="InterPro" id="IPR042211">
    <property type="entry name" value="CRISPR-assoc_Cas1_N"/>
</dbReference>
<dbReference type="GO" id="GO:0003677">
    <property type="term" value="F:DNA binding"/>
    <property type="evidence" value="ECO:0007669"/>
    <property type="project" value="UniProtKB-KW"/>
</dbReference>
<feature type="domain" description="DUF83" evidence="12">
    <location>
        <begin position="192"/>
        <end position="276"/>
    </location>
</feature>
<feature type="binding site" evidence="10">
    <location>
        <position position="611"/>
    </location>
    <ligand>
        <name>Mn(2+)</name>
        <dbReference type="ChEBI" id="CHEBI:29035"/>
    </ligand>
</feature>
<keyword evidence="1 10" id="KW-0540">Nuclease</keyword>
<evidence type="ECO:0000256" key="5">
    <source>
        <dbReference type="ARBA" id="ARBA00022842"/>
    </source>
</evidence>
<dbReference type="InterPro" id="IPR042206">
    <property type="entry name" value="CRISPR-assoc_Cas1_C"/>
</dbReference>
<dbReference type="PANTHER" id="PTHR34353:SF2">
    <property type="entry name" value="CRISPR-ASSOCIATED ENDONUCLEASE CAS1 1"/>
    <property type="match status" value="1"/>
</dbReference>
<comment type="cofactor">
    <cofactor evidence="10">
        <name>Mg(2+)</name>
        <dbReference type="ChEBI" id="CHEBI:18420"/>
    </cofactor>
    <cofactor evidence="10">
        <name>Mn(2+)</name>
        <dbReference type="ChEBI" id="CHEBI:29035"/>
    </cofactor>
</comment>
<dbReference type="InterPro" id="IPR011604">
    <property type="entry name" value="PDDEXK-like_dom_sf"/>
</dbReference>
<gene>
    <name evidence="10 13" type="primary">cas1</name>
    <name evidence="13" type="ORF">K0B96_16025</name>
</gene>
<name>A0A8F9XH03_9BACT</name>
<evidence type="ECO:0000256" key="8">
    <source>
        <dbReference type="ARBA" id="ARBA00023211"/>
    </source>
</evidence>
<feature type="region of interest" description="Disordered" evidence="11">
    <location>
        <begin position="43"/>
        <end position="114"/>
    </location>
</feature>
<comment type="subunit">
    <text evidence="9 10">Homodimer, forms a heterotetramer with a Cas2 homodimer.</text>
</comment>
<dbReference type="Pfam" id="PF01930">
    <property type="entry name" value="Cas_Cas4"/>
    <property type="match status" value="1"/>
</dbReference>
<dbReference type="GO" id="GO:0004519">
    <property type="term" value="F:endonuclease activity"/>
    <property type="evidence" value="ECO:0007669"/>
    <property type="project" value="UniProtKB-UniRule"/>
</dbReference>
<evidence type="ECO:0000256" key="7">
    <source>
        <dbReference type="ARBA" id="ARBA00023125"/>
    </source>
</evidence>
<keyword evidence="14" id="KW-1185">Reference proteome</keyword>
<keyword evidence="8 10" id="KW-0464">Manganese</keyword>
<dbReference type="GO" id="GO:0016787">
    <property type="term" value="F:hydrolase activity"/>
    <property type="evidence" value="ECO:0007669"/>
    <property type="project" value="UniProtKB-KW"/>
</dbReference>
<evidence type="ECO:0000256" key="10">
    <source>
        <dbReference type="HAMAP-Rule" id="MF_01470"/>
    </source>
</evidence>
<keyword evidence="5 10" id="KW-0460">Magnesium</keyword>
<keyword evidence="6 10" id="KW-0051">Antiviral defense</keyword>
<dbReference type="NCBIfam" id="TIGR00287">
    <property type="entry name" value="cas1"/>
    <property type="match status" value="2"/>
</dbReference>